<dbReference type="OrthoDB" id="6434308at2"/>
<keyword evidence="1" id="KW-0812">Transmembrane</keyword>
<comment type="caution">
    <text evidence="2">The sequence shown here is derived from an EMBL/GenBank/DDBJ whole genome shotgun (WGS) entry which is preliminary data.</text>
</comment>
<evidence type="ECO:0000256" key="1">
    <source>
        <dbReference type="SAM" id="Phobius"/>
    </source>
</evidence>
<name>A0A2U1TKU7_9GAMM</name>
<evidence type="ECO:0000313" key="3">
    <source>
        <dbReference type="Proteomes" id="UP000245138"/>
    </source>
</evidence>
<evidence type="ECO:0000313" key="2">
    <source>
        <dbReference type="EMBL" id="PWC10015.1"/>
    </source>
</evidence>
<dbReference type="AlphaFoldDB" id="A0A2U1TKU7"/>
<organism evidence="2 3">
    <name type="scientific">Brenneria roseae subsp. americana</name>
    <dbReference type="NCBI Taxonomy" id="1508507"/>
    <lineage>
        <taxon>Bacteria</taxon>
        <taxon>Pseudomonadati</taxon>
        <taxon>Pseudomonadota</taxon>
        <taxon>Gammaproteobacteria</taxon>
        <taxon>Enterobacterales</taxon>
        <taxon>Pectobacteriaceae</taxon>
        <taxon>Brenneria</taxon>
    </lineage>
</organism>
<proteinExistence type="predicted"/>
<protein>
    <submittedName>
        <fullName evidence="2">Uncharacterized protein</fullName>
    </submittedName>
</protein>
<gene>
    <name evidence="2" type="ORF">B4923_17935</name>
</gene>
<dbReference type="EMBL" id="QDKJ01000016">
    <property type="protein sequence ID" value="PWC10015.1"/>
    <property type="molecule type" value="Genomic_DNA"/>
</dbReference>
<dbReference type="RefSeq" id="WP_109055737.1">
    <property type="nucleotide sequence ID" value="NZ_QDKJ01000016.1"/>
</dbReference>
<keyword evidence="1" id="KW-0472">Membrane</keyword>
<feature type="transmembrane region" description="Helical" evidence="1">
    <location>
        <begin position="12"/>
        <end position="31"/>
    </location>
</feature>
<reference evidence="2 3" key="1">
    <citation type="submission" date="2018-04" db="EMBL/GenBank/DDBJ databases">
        <title>Brenneria corticis sp.nov.</title>
        <authorList>
            <person name="Li Y."/>
        </authorList>
    </citation>
    <scope>NUCLEOTIDE SEQUENCE [LARGE SCALE GENOMIC DNA]</scope>
    <source>
        <strain evidence="2 3">LMG 27715</strain>
    </source>
</reference>
<sequence length="120" mass="13923">MTALYTLIQDQLTVIGTILVIVLTVLLCLELSTHFQSRWKKPEPLEGKIVHRYYQPAQKTLTLVDNFYGYVPVPTLENERFILDVEANGQRYQVETSETEYRALSIGDRITIYHHPDDII</sequence>
<keyword evidence="1" id="KW-1133">Transmembrane helix</keyword>
<accession>A0A2U1TKU7</accession>
<dbReference type="Proteomes" id="UP000245138">
    <property type="component" value="Unassembled WGS sequence"/>
</dbReference>
<keyword evidence="3" id="KW-1185">Reference proteome</keyword>